<sequence length="187" mass="21895">MRKLCIVLIGILCLGNLSAQEAYKFIEEVYADTVVEKVRLNKDFMNILTDRRQKTLFEDDFVFGEFWAGGKTDSIPNLELFKEKIGMTDFLSYIDTDFENPDLKINFEQLSSKFEEIEDPQAYVEDHRDQRVVYISKPFFNASGDWAMILEARVWYGEDGDSGDTLRIFRKLNGKWQLFHNLTLSFL</sequence>
<evidence type="ECO:0008006" key="4">
    <source>
        <dbReference type="Google" id="ProtNLM"/>
    </source>
</evidence>
<proteinExistence type="predicted"/>
<keyword evidence="3" id="KW-1185">Reference proteome</keyword>
<evidence type="ECO:0000313" key="2">
    <source>
        <dbReference type="EMBL" id="NER15262.1"/>
    </source>
</evidence>
<protein>
    <recommendedName>
        <fullName evidence="4">Nuclear transport factor 2 family protein</fullName>
    </recommendedName>
</protein>
<organism evidence="2 3">
    <name type="scientific">Leptobacterium flavescens</name>
    <dbReference type="NCBI Taxonomy" id="472055"/>
    <lineage>
        <taxon>Bacteria</taxon>
        <taxon>Pseudomonadati</taxon>
        <taxon>Bacteroidota</taxon>
        <taxon>Flavobacteriia</taxon>
        <taxon>Flavobacteriales</taxon>
        <taxon>Flavobacteriaceae</taxon>
        <taxon>Leptobacterium</taxon>
    </lineage>
</organism>
<evidence type="ECO:0000256" key="1">
    <source>
        <dbReference type="SAM" id="SignalP"/>
    </source>
</evidence>
<dbReference type="RefSeq" id="WP_163608550.1">
    <property type="nucleotide sequence ID" value="NZ_JAABOO010000004.1"/>
</dbReference>
<dbReference type="Proteomes" id="UP000468581">
    <property type="component" value="Unassembled WGS sequence"/>
</dbReference>
<comment type="caution">
    <text evidence="2">The sequence shown here is derived from an EMBL/GenBank/DDBJ whole genome shotgun (WGS) entry which is preliminary data.</text>
</comment>
<evidence type="ECO:0000313" key="3">
    <source>
        <dbReference type="Proteomes" id="UP000468581"/>
    </source>
</evidence>
<name>A0A6P0URV1_9FLAO</name>
<accession>A0A6P0URV1</accession>
<feature type="chain" id="PRO_5027113437" description="Nuclear transport factor 2 family protein" evidence="1">
    <location>
        <begin position="20"/>
        <end position="187"/>
    </location>
</feature>
<dbReference type="AlphaFoldDB" id="A0A6P0URV1"/>
<keyword evidence="1" id="KW-0732">Signal</keyword>
<feature type="signal peptide" evidence="1">
    <location>
        <begin position="1"/>
        <end position="19"/>
    </location>
</feature>
<gene>
    <name evidence="2" type="ORF">GWK08_17530</name>
</gene>
<reference evidence="2 3" key="1">
    <citation type="submission" date="2020-01" db="EMBL/GenBank/DDBJ databases">
        <title>Leptobacterium flavescens.</title>
        <authorList>
            <person name="Wang G."/>
        </authorList>
    </citation>
    <scope>NUCLEOTIDE SEQUENCE [LARGE SCALE GENOMIC DNA]</scope>
    <source>
        <strain evidence="2 3">KCTC 22160</strain>
    </source>
</reference>
<dbReference type="EMBL" id="JAABOO010000004">
    <property type="protein sequence ID" value="NER15262.1"/>
    <property type="molecule type" value="Genomic_DNA"/>
</dbReference>